<gene>
    <name evidence="2" type="primary">jg22996</name>
    <name evidence="2" type="ORF">PAEG_LOCUS1195</name>
</gene>
<protein>
    <submittedName>
        <fullName evidence="2">Jg22996 protein</fullName>
    </submittedName>
</protein>
<reference evidence="2" key="1">
    <citation type="submission" date="2022-03" db="EMBL/GenBank/DDBJ databases">
        <authorList>
            <person name="Lindestad O."/>
        </authorList>
    </citation>
    <scope>NUCLEOTIDE SEQUENCE</scope>
</reference>
<dbReference type="AlphaFoldDB" id="A0A8S4QF93"/>
<dbReference type="Proteomes" id="UP000838756">
    <property type="component" value="Unassembled WGS sequence"/>
</dbReference>
<name>A0A8S4QF93_9NEOP</name>
<sequence length="72" mass="7368">MAAVLGGAKLGFGLGLDAAVAPRLWAPPLTATSLRRGRVPGPGAPSLPDEPKSSAISNGPPVWKARRADNQR</sequence>
<accession>A0A8S4QF93</accession>
<comment type="caution">
    <text evidence="2">The sequence shown here is derived from an EMBL/GenBank/DDBJ whole genome shotgun (WGS) entry which is preliminary data.</text>
</comment>
<dbReference type="EMBL" id="CAKXAJ010004101">
    <property type="protein sequence ID" value="CAH2208626.1"/>
    <property type="molecule type" value="Genomic_DNA"/>
</dbReference>
<evidence type="ECO:0000313" key="2">
    <source>
        <dbReference type="EMBL" id="CAH2208626.1"/>
    </source>
</evidence>
<organism evidence="2 3">
    <name type="scientific">Pararge aegeria aegeria</name>
    <dbReference type="NCBI Taxonomy" id="348720"/>
    <lineage>
        <taxon>Eukaryota</taxon>
        <taxon>Metazoa</taxon>
        <taxon>Ecdysozoa</taxon>
        <taxon>Arthropoda</taxon>
        <taxon>Hexapoda</taxon>
        <taxon>Insecta</taxon>
        <taxon>Pterygota</taxon>
        <taxon>Neoptera</taxon>
        <taxon>Endopterygota</taxon>
        <taxon>Lepidoptera</taxon>
        <taxon>Glossata</taxon>
        <taxon>Ditrysia</taxon>
        <taxon>Papilionoidea</taxon>
        <taxon>Nymphalidae</taxon>
        <taxon>Satyrinae</taxon>
        <taxon>Satyrini</taxon>
        <taxon>Parargina</taxon>
        <taxon>Pararge</taxon>
    </lineage>
</organism>
<proteinExistence type="predicted"/>
<evidence type="ECO:0000313" key="3">
    <source>
        <dbReference type="Proteomes" id="UP000838756"/>
    </source>
</evidence>
<feature type="region of interest" description="Disordered" evidence="1">
    <location>
        <begin position="33"/>
        <end position="72"/>
    </location>
</feature>
<evidence type="ECO:0000256" key="1">
    <source>
        <dbReference type="SAM" id="MobiDB-lite"/>
    </source>
</evidence>
<keyword evidence="3" id="KW-1185">Reference proteome</keyword>